<comment type="similarity">
    <text evidence="2">Belongs to the mab-21 family.</text>
</comment>
<evidence type="ECO:0000313" key="6">
    <source>
        <dbReference type="EMBL" id="KAF0307348.1"/>
    </source>
</evidence>
<protein>
    <submittedName>
        <fullName evidence="6">Uncharacterized protein</fullName>
    </submittedName>
</protein>
<evidence type="ECO:0000313" key="7">
    <source>
        <dbReference type="Proteomes" id="UP000440578"/>
    </source>
</evidence>
<dbReference type="InterPro" id="IPR024810">
    <property type="entry name" value="MAB21L/cGLR"/>
</dbReference>
<name>A0A6A4WY04_AMPAM</name>
<dbReference type="Proteomes" id="UP000440578">
    <property type="component" value="Unassembled WGS sequence"/>
</dbReference>
<feature type="compositionally biased region" description="Basic and acidic residues" evidence="5">
    <location>
        <begin position="538"/>
        <end position="565"/>
    </location>
</feature>
<dbReference type="EMBL" id="VIIS01000582">
    <property type="protein sequence ID" value="KAF0307348.1"/>
    <property type="molecule type" value="Genomic_DNA"/>
</dbReference>
<dbReference type="AlphaFoldDB" id="A0A6A4WY04"/>
<dbReference type="PANTHER" id="PTHR10656">
    <property type="entry name" value="CELL FATE DETERMINING PROTEIN MAB21-RELATED"/>
    <property type="match status" value="1"/>
</dbReference>
<dbReference type="SMART" id="SM01265">
    <property type="entry name" value="Mab-21"/>
    <property type="match status" value="1"/>
</dbReference>
<evidence type="ECO:0000256" key="1">
    <source>
        <dbReference type="ARBA" id="ARBA00001936"/>
    </source>
</evidence>
<dbReference type="GO" id="GO:0005525">
    <property type="term" value="F:GTP binding"/>
    <property type="evidence" value="ECO:0007669"/>
    <property type="project" value="UniProtKB-KW"/>
</dbReference>
<keyword evidence="7" id="KW-1185">Reference proteome</keyword>
<keyword evidence="3" id="KW-0342">GTP-binding</keyword>
<comment type="caution">
    <text evidence="6">The sequence shown here is derived from an EMBL/GenBank/DDBJ whole genome shotgun (WGS) entry which is preliminary data.</text>
</comment>
<comment type="cofactor">
    <cofactor evidence="1">
        <name>Mn(2+)</name>
        <dbReference type="ChEBI" id="CHEBI:29035"/>
    </cofactor>
</comment>
<evidence type="ECO:0000256" key="3">
    <source>
        <dbReference type="ARBA" id="ARBA00023134"/>
    </source>
</evidence>
<gene>
    <name evidence="6" type="ORF">FJT64_021279</name>
</gene>
<accession>A0A6A4WY04</accession>
<evidence type="ECO:0000256" key="5">
    <source>
        <dbReference type="SAM" id="MobiDB-lite"/>
    </source>
</evidence>
<sequence>MAKNRSGSMAEGLDDYIIGVGGTSDFDIMFEFDGLFRWTTTVEKPADIEPQSAPQLWARPTGNAGFVTLHWVRTTRCGHEEPLEALPADSQRGLMHDLCRIMKTGKITPTGPAVNVIDPGDKHGGIDYVFSLYVRGWWPESDWPEDRHLEADFPTAAARLEIPAFGVHLVPTGRKGSATEFTEYRISLSRAEVIAVRQLSPEQRAGIRAVKSMKNFLEESGAAIFGLKSYFVKTAALWLAQEPHGGSRTGVTDGVHRLLDWLERRLADGWLPCFFIPAINWYHHYMCSGTHDQQCSLFMAWSVVDPADLADGEPVTSPVGDAVTLDVTPLTRLLTDSDLRLLLGEPAAVAAWCRRQLRRPPAERPAGLTAELDTPRGRAELLLRPELLLRAFSEAVPLKKFVWQDLDRQEVRKWTNNYLPQLTYEQCREMLKQYLRFDLQYILRVKAPEMDGPTVVATAGLWGRRLQQLLSGDRLRAAYDTAVSRWPDRWQLLQYYLAEDETDTQDATESDEDEDKLRLSQRLFEASERHRRQQLQLSERHRQELEEQESRHRQEWKDLERRHGH</sequence>
<dbReference type="Gene3D" id="1.10.1410.40">
    <property type="match status" value="1"/>
</dbReference>
<organism evidence="6 7">
    <name type="scientific">Amphibalanus amphitrite</name>
    <name type="common">Striped barnacle</name>
    <name type="synonym">Balanus amphitrite</name>
    <dbReference type="NCBI Taxonomy" id="1232801"/>
    <lineage>
        <taxon>Eukaryota</taxon>
        <taxon>Metazoa</taxon>
        <taxon>Ecdysozoa</taxon>
        <taxon>Arthropoda</taxon>
        <taxon>Crustacea</taxon>
        <taxon>Multicrustacea</taxon>
        <taxon>Cirripedia</taxon>
        <taxon>Thoracica</taxon>
        <taxon>Thoracicalcarea</taxon>
        <taxon>Balanomorpha</taxon>
        <taxon>Balanoidea</taxon>
        <taxon>Balanidae</taxon>
        <taxon>Amphibalaninae</taxon>
        <taxon>Amphibalanus</taxon>
    </lineage>
</organism>
<feature type="region of interest" description="Disordered" evidence="5">
    <location>
        <begin position="524"/>
        <end position="565"/>
    </location>
</feature>
<dbReference type="PANTHER" id="PTHR10656:SF42">
    <property type="entry name" value="CYCLIC GMP-AMP SYNTHASE-LIKE PROTEIN-RELATED"/>
    <property type="match status" value="1"/>
</dbReference>
<keyword evidence="3" id="KW-0547">Nucleotide-binding</keyword>
<evidence type="ECO:0000256" key="4">
    <source>
        <dbReference type="ARBA" id="ARBA00023211"/>
    </source>
</evidence>
<dbReference type="OrthoDB" id="7249367at2759"/>
<evidence type="ECO:0000256" key="2">
    <source>
        <dbReference type="ARBA" id="ARBA00008307"/>
    </source>
</evidence>
<keyword evidence="4" id="KW-0464">Manganese</keyword>
<proteinExistence type="inferred from homology"/>
<reference evidence="6 7" key="1">
    <citation type="submission" date="2019-07" db="EMBL/GenBank/DDBJ databases">
        <title>Draft genome assembly of a fouling barnacle, Amphibalanus amphitrite (Darwin, 1854): The first reference genome for Thecostraca.</title>
        <authorList>
            <person name="Kim W."/>
        </authorList>
    </citation>
    <scope>NUCLEOTIDE SEQUENCE [LARGE SCALE GENOMIC DNA]</scope>
    <source>
        <strain evidence="6">SNU_AA5</strain>
        <tissue evidence="6">Soma without cirri and trophi</tissue>
    </source>
</reference>